<dbReference type="Proteomes" id="UP000265520">
    <property type="component" value="Unassembled WGS sequence"/>
</dbReference>
<proteinExistence type="predicted"/>
<name>A0A392TT43_9FABA</name>
<reference evidence="1 2" key="1">
    <citation type="journal article" date="2018" name="Front. Plant Sci.">
        <title>Red Clover (Trifolium pratense) and Zigzag Clover (T. medium) - A Picture of Genomic Similarities and Differences.</title>
        <authorList>
            <person name="Dluhosova J."/>
            <person name="Istvanek J."/>
            <person name="Nedelnik J."/>
            <person name="Repkova J."/>
        </authorList>
    </citation>
    <scope>NUCLEOTIDE SEQUENCE [LARGE SCALE GENOMIC DNA]</scope>
    <source>
        <strain evidence="2">cv. 10/8</strain>
        <tissue evidence="1">Leaf</tissue>
    </source>
</reference>
<organism evidence="1 2">
    <name type="scientific">Trifolium medium</name>
    <dbReference type="NCBI Taxonomy" id="97028"/>
    <lineage>
        <taxon>Eukaryota</taxon>
        <taxon>Viridiplantae</taxon>
        <taxon>Streptophyta</taxon>
        <taxon>Embryophyta</taxon>
        <taxon>Tracheophyta</taxon>
        <taxon>Spermatophyta</taxon>
        <taxon>Magnoliopsida</taxon>
        <taxon>eudicotyledons</taxon>
        <taxon>Gunneridae</taxon>
        <taxon>Pentapetalae</taxon>
        <taxon>rosids</taxon>
        <taxon>fabids</taxon>
        <taxon>Fabales</taxon>
        <taxon>Fabaceae</taxon>
        <taxon>Papilionoideae</taxon>
        <taxon>50 kb inversion clade</taxon>
        <taxon>NPAAA clade</taxon>
        <taxon>Hologalegina</taxon>
        <taxon>IRL clade</taxon>
        <taxon>Trifolieae</taxon>
        <taxon>Trifolium</taxon>
    </lineage>
</organism>
<sequence>WYYLVETGLSLTDLLLSELRHAFSSTLKLSR</sequence>
<dbReference type="AlphaFoldDB" id="A0A392TT43"/>
<keyword evidence="2" id="KW-1185">Reference proteome</keyword>
<accession>A0A392TT43</accession>
<comment type="caution">
    <text evidence="1">The sequence shown here is derived from an EMBL/GenBank/DDBJ whole genome shotgun (WGS) entry which is preliminary data.</text>
</comment>
<evidence type="ECO:0000313" key="2">
    <source>
        <dbReference type="Proteomes" id="UP000265520"/>
    </source>
</evidence>
<protein>
    <submittedName>
        <fullName evidence="1">Uncharacterized protein</fullName>
    </submittedName>
</protein>
<feature type="non-terminal residue" evidence="1">
    <location>
        <position position="1"/>
    </location>
</feature>
<dbReference type="EMBL" id="LXQA010654664">
    <property type="protein sequence ID" value="MCI64381.1"/>
    <property type="molecule type" value="Genomic_DNA"/>
</dbReference>
<evidence type="ECO:0000313" key="1">
    <source>
        <dbReference type="EMBL" id="MCI64381.1"/>
    </source>
</evidence>